<proteinExistence type="predicted"/>
<feature type="domain" description="Putative zinc-finger" evidence="9">
    <location>
        <begin position="22"/>
        <end position="48"/>
    </location>
</feature>
<reference evidence="10 11" key="1">
    <citation type="submission" date="2018-03" db="EMBL/GenBank/DDBJ databases">
        <title>Genomic Encyclopedia of Archaeal and Bacterial Type Strains, Phase II (KMG-II): from individual species to whole genera.</title>
        <authorList>
            <person name="Goeker M."/>
        </authorList>
    </citation>
    <scope>NUCLEOTIDE SEQUENCE [LARGE SCALE GENOMIC DNA]</scope>
    <source>
        <strain evidence="10 11">DSM 19711</strain>
    </source>
</reference>
<protein>
    <submittedName>
        <fullName evidence="10">Putative zinc finger protein</fullName>
    </submittedName>
</protein>
<evidence type="ECO:0000256" key="1">
    <source>
        <dbReference type="ARBA" id="ARBA00004167"/>
    </source>
</evidence>
<evidence type="ECO:0000256" key="2">
    <source>
        <dbReference type="ARBA" id="ARBA00022692"/>
    </source>
</evidence>
<evidence type="ECO:0000256" key="4">
    <source>
        <dbReference type="ARBA" id="ARBA00023015"/>
    </source>
</evidence>
<dbReference type="Pfam" id="PF13490">
    <property type="entry name" value="zf-HC2"/>
    <property type="match status" value="1"/>
</dbReference>
<dbReference type="Proteomes" id="UP000238083">
    <property type="component" value="Unassembled WGS sequence"/>
</dbReference>
<dbReference type="RefSeq" id="WP_106206257.1">
    <property type="nucleotide sequence ID" value="NZ_PVZF01000001.1"/>
</dbReference>
<dbReference type="GO" id="GO:0016989">
    <property type="term" value="F:sigma factor antagonist activity"/>
    <property type="evidence" value="ECO:0007669"/>
    <property type="project" value="TreeGrafter"/>
</dbReference>
<keyword evidence="11" id="KW-1185">Reference proteome</keyword>
<organism evidence="10 11">
    <name type="scientific">Kineococcus rhizosphaerae</name>
    <dbReference type="NCBI Taxonomy" id="559628"/>
    <lineage>
        <taxon>Bacteria</taxon>
        <taxon>Bacillati</taxon>
        <taxon>Actinomycetota</taxon>
        <taxon>Actinomycetes</taxon>
        <taxon>Kineosporiales</taxon>
        <taxon>Kineosporiaceae</taxon>
        <taxon>Kineococcus</taxon>
    </lineage>
</organism>
<evidence type="ECO:0000259" key="9">
    <source>
        <dbReference type="Pfam" id="PF13490"/>
    </source>
</evidence>
<dbReference type="InterPro" id="IPR041916">
    <property type="entry name" value="Anti_sigma_zinc_sf"/>
</dbReference>
<dbReference type="Gene3D" id="1.10.10.1320">
    <property type="entry name" value="Anti-sigma factor, zinc-finger domain"/>
    <property type="match status" value="1"/>
</dbReference>
<dbReference type="InterPro" id="IPR027383">
    <property type="entry name" value="Znf_put"/>
</dbReference>
<evidence type="ECO:0000256" key="7">
    <source>
        <dbReference type="SAM" id="MobiDB-lite"/>
    </source>
</evidence>
<dbReference type="PANTHER" id="PTHR37461:SF1">
    <property type="entry name" value="ANTI-SIGMA-K FACTOR RSKA"/>
    <property type="match status" value="1"/>
</dbReference>
<keyword evidence="5 8" id="KW-0472">Membrane</keyword>
<evidence type="ECO:0000313" key="11">
    <source>
        <dbReference type="Proteomes" id="UP000238083"/>
    </source>
</evidence>
<evidence type="ECO:0000256" key="8">
    <source>
        <dbReference type="SAM" id="Phobius"/>
    </source>
</evidence>
<dbReference type="GO" id="GO:0016020">
    <property type="term" value="C:membrane"/>
    <property type="evidence" value="ECO:0007669"/>
    <property type="project" value="UniProtKB-SubCell"/>
</dbReference>
<sequence>MSDPTDDPTTGALHDPYETSAGAYVLGALSPSERTDFEHHLKTCPECRRAVAELAGLPGLLARTPREVVEALTSGDPAAALREGTGVPDTVLPALLRTVRRRRTTRRAVLTAGLVAAAALVATVATRSVHDQSAPAPAVAATPRSTGPVAGTPQTMDPLLPTPITATVALTEVGWGTKVDLVCAYAHTRSEEPYPYVLVVTGRDGTDQQIGTWTAVPGKDASLTGATSWTRRQIAAVEVRTTSGLTVLQLDET</sequence>
<evidence type="ECO:0000256" key="5">
    <source>
        <dbReference type="ARBA" id="ARBA00023136"/>
    </source>
</evidence>
<evidence type="ECO:0000256" key="6">
    <source>
        <dbReference type="ARBA" id="ARBA00023163"/>
    </source>
</evidence>
<comment type="subcellular location">
    <subcellularLocation>
        <location evidence="1">Membrane</location>
        <topology evidence="1">Single-pass membrane protein</topology>
    </subcellularLocation>
</comment>
<name>A0A2T0RA99_9ACTN</name>
<dbReference type="PANTHER" id="PTHR37461">
    <property type="entry name" value="ANTI-SIGMA-K FACTOR RSKA"/>
    <property type="match status" value="1"/>
</dbReference>
<dbReference type="AlphaFoldDB" id="A0A2T0RA99"/>
<dbReference type="EMBL" id="PVZF01000001">
    <property type="protein sequence ID" value="PRY18051.1"/>
    <property type="molecule type" value="Genomic_DNA"/>
</dbReference>
<feature type="transmembrane region" description="Helical" evidence="8">
    <location>
        <begin position="107"/>
        <end position="125"/>
    </location>
</feature>
<dbReference type="InterPro" id="IPR051474">
    <property type="entry name" value="Anti-sigma-K/W_factor"/>
</dbReference>
<comment type="caution">
    <text evidence="10">The sequence shown here is derived from an EMBL/GenBank/DDBJ whole genome shotgun (WGS) entry which is preliminary data.</text>
</comment>
<keyword evidence="3 8" id="KW-1133">Transmembrane helix</keyword>
<accession>A0A2T0RA99</accession>
<dbReference type="GO" id="GO:0006417">
    <property type="term" value="P:regulation of translation"/>
    <property type="evidence" value="ECO:0007669"/>
    <property type="project" value="TreeGrafter"/>
</dbReference>
<gene>
    <name evidence="10" type="ORF">CLV37_101295</name>
</gene>
<evidence type="ECO:0000313" key="10">
    <source>
        <dbReference type="EMBL" id="PRY18051.1"/>
    </source>
</evidence>
<keyword evidence="2 8" id="KW-0812">Transmembrane</keyword>
<keyword evidence="6" id="KW-0804">Transcription</keyword>
<feature type="region of interest" description="Disordered" evidence="7">
    <location>
        <begin position="134"/>
        <end position="158"/>
    </location>
</feature>
<keyword evidence="4" id="KW-0805">Transcription regulation</keyword>
<dbReference type="OrthoDB" id="5242431at2"/>
<evidence type="ECO:0000256" key="3">
    <source>
        <dbReference type="ARBA" id="ARBA00022989"/>
    </source>
</evidence>